<evidence type="ECO:0000313" key="1">
    <source>
        <dbReference type="EMBL" id="JAE24618.1"/>
    </source>
</evidence>
<dbReference type="AlphaFoldDB" id="A0A0A9GVL6"/>
<reference evidence="1" key="2">
    <citation type="journal article" date="2015" name="Data Brief">
        <title>Shoot transcriptome of the giant reed, Arundo donax.</title>
        <authorList>
            <person name="Barrero R.A."/>
            <person name="Guerrero F.D."/>
            <person name="Moolhuijzen P."/>
            <person name="Goolsby J.A."/>
            <person name="Tidwell J."/>
            <person name="Bellgard S.E."/>
            <person name="Bellgard M.I."/>
        </authorList>
    </citation>
    <scope>NUCLEOTIDE SEQUENCE</scope>
    <source>
        <tissue evidence="1">Shoot tissue taken approximately 20 cm above the soil surface</tissue>
    </source>
</reference>
<accession>A0A0A9GVL6</accession>
<sequence>MHPIHQMSFHLSGKTYHKPKAIIQRDCQTSYILQPETYYPYQCYSLH</sequence>
<organism evidence="1">
    <name type="scientific">Arundo donax</name>
    <name type="common">Giant reed</name>
    <name type="synonym">Donax arundinaceus</name>
    <dbReference type="NCBI Taxonomy" id="35708"/>
    <lineage>
        <taxon>Eukaryota</taxon>
        <taxon>Viridiplantae</taxon>
        <taxon>Streptophyta</taxon>
        <taxon>Embryophyta</taxon>
        <taxon>Tracheophyta</taxon>
        <taxon>Spermatophyta</taxon>
        <taxon>Magnoliopsida</taxon>
        <taxon>Liliopsida</taxon>
        <taxon>Poales</taxon>
        <taxon>Poaceae</taxon>
        <taxon>PACMAD clade</taxon>
        <taxon>Arundinoideae</taxon>
        <taxon>Arundineae</taxon>
        <taxon>Arundo</taxon>
    </lineage>
</organism>
<reference evidence="1" key="1">
    <citation type="submission" date="2014-09" db="EMBL/GenBank/DDBJ databases">
        <authorList>
            <person name="Magalhaes I.L.F."/>
            <person name="Oliveira U."/>
            <person name="Santos F.R."/>
            <person name="Vidigal T.H.D.A."/>
            <person name="Brescovit A.D."/>
            <person name="Santos A.J."/>
        </authorList>
    </citation>
    <scope>NUCLEOTIDE SEQUENCE</scope>
    <source>
        <tissue evidence="1">Shoot tissue taken approximately 20 cm above the soil surface</tissue>
    </source>
</reference>
<dbReference type="EMBL" id="GBRH01173278">
    <property type="protein sequence ID" value="JAE24618.1"/>
    <property type="molecule type" value="Transcribed_RNA"/>
</dbReference>
<protein>
    <submittedName>
        <fullName evidence="1">Uncharacterized protein</fullName>
    </submittedName>
</protein>
<proteinExistence type="predicted"/>
<name>A0A0A9GVL6_ARUDO</name>